<sequence>MEESKEPDKKAKTEEPFYPDCVDSLEKLIENVKVEEAGAMYLRLHSTKVEVPSSILNQLLGLLAFSRCSSEELKGLAQRPSLVLPTVRRYPKDIQLLIDVFKTIETPTADHHSIMIRAYVSSGASKEAIDLYNNIVSKNLAVDVDTFNHVLHALAFLTSNPRVKLDVLYYMRKHNVQPNHATFANLITALRYHKDETSLVRQWSKVVNEMMALKMEPGLSIYITMMTAVEKTRLPPKTKQNLHHFILDAIEGKSFKVVSDLDYFAPTVLSNLVKNDLELSKKAFRLMNKAPNSKLFVNWKMQSIFLSKILDVVVNQDRIENSWELISSVSYTHAISINMYNSRLIKAAVRDERPEYIPIFCALRVGFERFEHMASCLSAAIKLFPHADKDTVTQFKNMTEYCLNKAMTCKKQEIFNAIINHCIQLAALSADVTVLLNTVQMVLQKHRSAVIRVESVTMCEDFATTVGNAGLIKRVQLLREMFESQEKVPEDNNRKLNEKRKK</sequence>
<organism evidence="8 9">
    <name type="scientific">Ciona savignyi</name>
    <name type="common">Pacific transparent sea squirt</name>
    <dbReference type="NCBI Taxonomy" id="51511"/>
    <lineage>
        <taxon>Eukaryota</taxon>
        <taxon>Metazoa</taxon>
        <taxon>Chordata</taxon>
        <taxon>Tunicata</taxon>
        <taxon>Ascidiacea</taxon>
        <taxon>Phlebobranchia</taxon>
        <taxon>Cionidae</taxon>
        <taxon>Ciona</taxon>
    </lineage>
</organism>
<proteinExistence type="inferred from homology"/>
<reference evidence="8" key="3">
    <citation type="submission" date="2025-09" db="UniProtKB">
        <authorList>
            <consortium name="Ensembl"/>
        </authorList>
    </citation>
    <scope>IDENTIFICATION</scope>
</reference>
<evidence type="ECO:0000256" key="4">
    <source>
        <dbReference type="ARBA" id="ARBA00022884"/>
    </source>
</evidence>
<dbReference type="GO" id="GO:1990904">
    <property type="term" value="C:ribonucleoprotein complex"/>
    <property type="evidence" value="ECO:0007669"/>
    <property type="project" value="UniProtKB-KW"/>
</dbReference>
<dbReference type="GeneTree" id="ENSGT00390000016876"/>
<keyword evidence="2" id="KW-0699">rRNA-binding</keyword>
<evidence type="ECO:0000256" key="1">
    <source>
        <dbReference type="ARBA" id="ARBA00008551"/>
    </source>
</evidence>
<dbReference type="AlphaFoldDB" id="H2YVD9"/>
<keyword evidence="3" id="KW-0810">Translation regulation</keyword>
<evidence type="ECO:0000313" key="8">
    <source>
        <dbReference type="Ensembl" id="ENSCSAVP00000009299.1"/>
    </source>
</evidence>
<evidence type="ECO:0000256" key="3">
    <source>
        <dbReference type="ARBA" id="ARBA00022845"/>
    </source>
</evidence>
<evidence type="ECO:0000256" key="6">
    <source>
        <dbReference type="ARBA" id="ARBA00023274"/>
    </source>
</evidence>
<dbReference type="GO" id="GO:0043024">
    <property type="term" value="F:ribosomal small subunit binding"/>
    <property type="evidence" value="ECO:0007669"/>
    <property type="project" value="InterPro"/>
</dbReference>
<dbReference type="Pfam" id="PF13812">
    <property type="entry name" value="PPR_3"/>
    <property type="match status" value="1"/>
</dbReference>
<keyword evidence="6" id="KW-0687">Ribonucleoprotein</keyword>
<dbReference type="GO" id="GO:0019843">
    <property type="term" value="F:rRNA binding"/>
    <property type="evidence" value="ECO:0007669"/>
    <property type="project" value="UniProtKB-KW"/>
</dbReference>
<dbReference type="STRING" id="51511.ENSCSAVP00000009299"/>
<dbReference type="GO" id="GO:0032543">
    <property type="term" value="P:mitochondrial translation"/>
    <property type="evidence" value="ECO:0007669"/>
    <property type="project" value="InterPro"/>
</dbReference>
<protein>
    <recommendedName>
        <fullName evidence="7">Small ribosomal subunit protein mS39</fullName>
    </recommendedName>
</protein>
<keyword evidence="9" id="KW-1185">Reference proteome</keyword>
<dbReference type="InParanoid" id="H2YVD9"/>
<dbReference type="GO" id="GO:0005840">
    <property type="term" value="C:ribosome"/>
    <property type="evidence" value="ECO:0007669"/>
    <property type="project" value="UniProtKB-KW"/>
</dbReference>
<dbReference type="PANTHER" id="PTHR16276">
    <property type="entry name" value="PENTATRICOPEPTIDE REPEAT DOMAIN-CONTAINING PROTEIN 3"/>
    <property type="match status" value="1"/>
</dbReference>
<evidence type="ECO:0000256" key="7">
    <source>
        <dbReference type="ARBA" id="ARBA00035134"/>
    </source>
</evidence>
<comment type="similarity">
    <text evidence="1">Belongs to the mitochondrion-specific ribosomal protein mS39 family.</text>
</comment>
<dbReference type="InterPro" id="IPR011990">
    <property type="entry name" value="TPR-like_helical_dom_sf"/>
</dbReference>
<dbReference type="PANTHER" id="PTHR16276:SF1">
    <property type="entry name" value="SMALL RIBOSOMAL SUBUNIT PROTEIN MS39"/>
    <property type="match status" value="1"/>
</dbReference>
<evidence type="ECO:0000313" key="9">
    <source>
        <dbReference type="Proteomes" id="UP000007875"/>
    </source>
</evidence>
<dbReference type="Gene3D" id="1.25.40.10">
    <property type="entry name" value="Tetratricopeptide repeat domain"/>
    <property type="match status" value="1"/>
</dbReference>
<dbReference type="Proteomes" id="UP000007875">
    <property type="component" value="Unassembled WGS sequence"/>
</dbReference>
<dbReference type="HOGENOM" id="CLU_542846_0_0_1"/>
<dbReference type="InterPro" id="IPR037387">
    <property type="entry name" value="PTCD3"/>
</dbReference>
<keyword evidence="4" id="KW-0694">RNA-binding</keyword>
<dbReference type="InterPro" id="IPR002885">
    <property type="entry name" value="PPR_rpt"/>
</dbReference>
<dbReference type="Ensembl" id="ENSCSAVT00000009416.1">
    <property type="protein sequence ID" value="ENSCSAVP00000009299.1"/>
    <property type="gene ID" value="ENSCSAVG00000005484.1"/>
</dbReference>
<accession>H2YVD9</accession>
<dbReference type="GO" id="GO:0006417">
    <property type="term" value="P:regulation of translation"/>
    <property type="evidence" value="ECO:0007669"/>
    <property type="project" value="UniProtKB-KW"/>
</dbReference>
<dbReference type="GO" id="GO:0005739">
    <property type="term" value="C:mitochondrion"/>
    <property type="evidence" value="ECO:0007669"/>
    <property type="project" value="InterPro"/>
</dbReference>
<reference evidence="9" key="1">
    <citation type="submission" date="2003-08" db="EMBL/GenBank/DDBJ databases">
        <authorList>
            <person name="Birren B."/>
            <person name="Nusbaum C."/>
            <person name="Abebe A."/>
            <person name="Abouelleil A."/>
            <person name="Adekoya E."/>
            <person name="Ait-zahra M."/>
            <person name="Allen N."/>
            <person name="Allen T."/>
            <person name="An P."/>
            <person name="Anderson M."/>
            <person name="Anderson S."/>
            <person name="Arachchi H."/>
            <person name="Armbruster J."/>
            <person name="Bachantsang P."/>
            <person name="Baldwin J."/>
            <person name="Barry A."/>
            <person name="Bayul T."/>
            <person name="Blitshsteyn B."/>
            <person name="Bloom T."/>
            <person name="Blye J."/>
            <person name="Boguslavskiy L."/>
            <person name="Borowsky M."/>
            <person name="Boukhgalter B."/>
            <person name="Brunache A."/>
            <person name="Butler J."/>
            <person name="Calixte N."/>
            <person name="Calvo S."/>
            <person name="Camarata J."/>
            <person name="Campo K."/>
            <person name="Chang J."/>
            <person name="Cheshatsang Y."/>
            <person name="Citroen M."/>
            <person name="Collymore A."/>
            <person name="Considine T."/>
            <person name="Cook A."/>
            <person name="Cooke P."/>
            <person name="Corum B."/>
            <person name="Cuomo C."/>
            <person name="David R."/>
            <person name="Dawoe T."/>
            <person name="Degray S."/>
            <person name="Dodge S."/>
            <person name="Dooley K."/>
            <person name="Dorje P."/>
            <person name="Dorjee K."/>
            <person name="Dorris L."/>
            <person name="Duffey N."/>
            <person name="Dupes A."/>
            <person name="Elkins T."/>
            <person name="Engels R."/>
            <person name="Erickson J."/>
            <person name="Farina A."/>
            <person name="Faro S."/>
            <person name="Ferreira P."/>
            <person name="Fischer H."/>
            <person name="Fitzgerald M."/>
            <person name="Foley K."/>
            <person name="Gage D."/>
            <person name="Galagan J."/>
            <person name="Gearin G."/>
            <person name="Gnerre S."/>
            <person name="Gnirke A."/>
            <person name="Goyette A."/>
            <person name="Graham J."/>
            <person name="Grandbois E."/>
            <person name="Gyaltsen K."/>
            <person name="Hafez N."/>
            <person name="Hagopian D."/>
            <person name="Hagos B."/>
            <person name="Hall J."/>
            <person name="Hatcher B."/>
            <person name="Heller A."/>
            <person name="Higgins H."/>
            <person name="Honan T."/>
            <person name="Horn A."/>
            <person name="Houde N."/>
            <person name="Hughes L."/>
            <person name="Hulme W."/>
            <person name="Husby E."/>
            <person name="Iliev I."/>
            <person name="Jaffe D."/>
            <person name="Jones C."/>
            <person name="Kamal M."/>
            <person name="Kamat A."/>
            <person name="Kamvysselis M."/>
            <person name="Karlsson E."/>
            <person name="Kells C."/>
            <person name="Kieu A."/>
            <person name="Kisner P."/>
            <person name="Kodira C."/>
            <person name="Kulbokas E."/>
            <person name="Labutti K."/>
            <person name="Lama D."/>
            <person name="Landers T."/>
            <person name="Leger J."/>
            <person name="Levine S."/>
            <person name="Lewis D."/>
            <person name="Lewis T."/>
            <person name="Lindblad-toh K."/>
            <person name="Liu X."/>
            <person name="Lokyitsang T."/>
            <person name="Lokyitsang Y."/>
            <person name="Lucien O."/>
            <person name="Lui A."/>
            <person name="Ma L.J."/>
            <person name="Mabbitt R."/>
            <person name="Macdonald J."/>
            <person name="Maclean C."/>
            <person name="Major J."/>
            <person name="Manning J."/>
            <person name="Marabella R."/>
            <person name="Maru K."/>
            <person name="Matthews C."/>
            <person name="Mauceli E."/>
            <person name="Mccarthy M."/>
            <person name="Mcdonough S."/>
            <person name="Mcghee T."/>
            <person name="Meldrim J."/>
            <person name="Meneus L."/>
            <person name="Mesirov J."/>
            <person name="Mihalev A."/>
            <person name="Mihova T."/>
            <person name="Mikkelsen T."/>
            <person name="Mlenga V."/>
            <person name="Moru K."/>
            <person name="Mozes J."/>
            <person name="Mulrain L."/>
            <person name="Munson G."/>
            <person name="Naylor J."/>
            <person name="Newes C."/>
            <person name="Nguyen C."/>
            <person name="Nguyen N."/>
            <person name="Nguyen T."/>
            <person name="Nicol R."/>
            <person name="Nielsen C."/>
            <person name="Nizzari M."/>
            <person name="Norbu C."/>
            <person name="Norbu N."/>
            <person name="O'donnell P."/>
            <person name="Okoawo O."/>
            <person name="O'leary S."/>
            <person name="Omotosho B."/>
            <person name="O'neill K."/>
            <person name="Osman S."/>
            <person name="Parker S."/>
            <person name="Perrin D."/>
            <person name="Phunkhang P."/>
            <person name="Piqani B."/>
            <person name="Purcell S."/>
            <person name="Rachupka T."/>
            <person name="Ramasamy U."/>
            <person name="Rameau R."/>
            <person name="Ray V."/>
            <person name="Raymond C."/>
            <person name="Retta R."/>
            <person name="Richardson S."/>
            <person name="Rise C."/>
            <person name="Rodriguez J."/>
            <person name="Rogers J."/>
            <person name="Rogov P."/>
            <person name="Rutman M."/>
            <person name="Schupbach R."/>
            <person name="Seaman C."/>
            <person name="Settipalli S."/>
            <person name="Sharpe T."/>
            <person name="Sheridan J."/>
            <person name="Sherpa N."/>
            <person name="Shi J."/>
            <person name="Smirnov S."/>
            <person name="Smith C."/>
            <person name="Sougnez C."/>
            <person name="Spencer B."/>
            <person name="Stalker J."/>
            <person name="Stange-thomann N."/>
            <person name="Stavropoulos S."/>
            <person name="Stetson K."/>
            <person name="Stone C."/>
            <person name="Stone S."/>
            <person name="Stubbs M."/>
            <person name="Talamas J."/>
            <person name="Tchuinga P."/>
            <person name="Tenzing P."/>
            <person name="Tesfaye S."/>
            <person name="Theodore J."/>
            <person name="Thoulutsang Y."/>
            <person name="Topham K."/>
            <person name="Towey S."/>
            <person name="Tsamla T."/>
            <person name="Tsomo N."/>
            <person name="Vallee D."/>
            <person name="Vassiliev H."/>
            <person name="Venkataraman V."/>
            <person name="Vinson J."/>
            <person name="Vo A."/>
            <person name="Wade C."/>
            <person name="Wang S."/>
            <person name="Wangchuk T."/>
            <person name="Wangdi T."/>
            <person name="Whittaker C."/>
            <person name="Wilkinson J."/>
            <person name="Wu Y."/>
            <person name="Wyman D."/>
            <person name="Yadav S."/>
            <person name="Yang S."/>
            <person name="Yang X."/>
            <person name="Yeager S."/>
            <person name="Yee E."/>
            <person name="Young G."/>
            <person name="Zainoun J."/>
            <person name="Zembeck L."/>
            <person name="Zimmer A."/>
            <person name="Zody M."/>
            <person name="Lander E."/>
        </authorList>
    </citation>
    <scope>NUCLEOTIDE SEQUENCE [LARGE SCALE GENOMIC DNA]</scope>
</reference>
<evidence type="ECO:0000256" key="2">
    <source>
        <dbReference type="ARBA" id="ARBA00022730"/>
    </source>
</evidence>
<evidence type="ECO:0000256" key="5">
    <source>
        <dbReference type="ARBA" id="ARBA00022980"/>
    </source>
</evidence>
<keyword evidence="5" id="KW-0689">Ribosomal protein</keyword>
<reference evidence="8" key="2">
    <citation type="submission" date="2025-08" db="UniProtKB">
        <authorList>
            <consortium name="Ensembl"/>
        </authorList>
    </citation>
    <scope>IDENTIFICATION</scope>
</reference>
<name>H2YVD9_CIOSA</name>